<evidence type="ECO:0000256" key="2">
    <source>
        <dbReference type="ARBA" id="ARBA00022840"/>
    </source>
</evidence>
<dbReference type="PANTHER" id="PTHR11361">
    <property type="entry name" value="DNA MISMATCH REPAIR PROTEIN MUTS FAMILY MEMBER"/>
    <property type="match status" value="1"/>
</dbReference>
<dbReference type="InterPro" id="IPR027417">
    <property type="entry name" value="P-loop_NTPase"/>
</dbReference>
<dbReference type="OrthoDB" id="9802448at2"/>
<reference evidence="5 6" key="1">
    <citation type="journal article" date="2014" name="Genome Announc.">
        <title>Genome Sequence and Methylome of Soil Bacterium Gemmatirosa kalamazoonensis KBS708T, a Member of the Rarely Cultivated Gemmatimonadetes Phylum.</title>
        <authorList>
            <person name="Debruyn J.M."/>
            <person name="Radosevich M."/>
            <person name="Wommack K.E."/>
            <person name="Polson S.W."/>
            <person name="Hauser L.J."/>
            <person name="Fawaz M.N."/>
            <person name="Korlach J."/>
            <person name="Tsai Y.C."/>
        </authorList>
    </citation>
    <scope>NUCLEOTIDE SEQUENCE [LARGE SCALE GENOMIC DNA]</scope>
    <source>
        <strain evidence="5 6">KBS708</strain>
    </source>
</reference>
<gene>
    <name evidence="5" type="ORF">J421_1351</name>
</gene>
<dbReference type="HOGENOM" id="CLU_030717_0_0_0"/>
<dbReference type="InterPro" id="IPR045076">
    <property type="entry name" value="MutS"/>
</dbReference>
<dbReference type="PATRIC" id="fig|861299.3.peg.1371"/>
<dbReference type="EMBL" id="CP007128">
    <property type="protein sequence ID" value="AHG88888.1"/>
    <property type="molecule type" value="Genomic_DNA"/>
</dbReference>
<proteinExistence type="predicted"/>
<keyword evidence="1" id="KW-0547">Nucleotide-binding</keyword>
<dbReference type="GO" id="GO:0005524">
    <property type="term" value="F:ATP binding"/>
    <property type="evidence" value="ECO:0007669"/>
    <property type="project" value="UniProtKB-KW"/>
</dbReference>
<dbReference type="STRING" id="861299.J421_1351"/>
<dbReference type="SUPFAM" id="SSF52540">
    <property type="entry name" value="P-loop containing nucleoside triphosphate hydrolases"/>
    <property type="match status" value="1"/>
</dbReference>
<evidence type="ECO:0000256" key="3">
    <source>
        <dbReference type="ARBA" id="ARBA00023125"/>
    </source>
</evidence>
<keyword evidence="3" id="KW-0238">DNA-binding</keyword>
<accession>W0RHK9</accession>
<dbReference type="Pfam" id="PF00488">
    <property type="entry name" value="MutS_V"/>
    <property type="match status" value="1"/>
</dbReference>
<dbReference type="GO" id="GO:0006298">
    <property type="term" value="P:mismatch repair"/>
    <property type="evidence" value="ECO:0007669"/>
    <property type="project" value="InterPro"/>
</dbReference>
<evidence type="ECO:0000259" key="4">
    <source>
        <dbReference type="SMART" id="SM00534"/>
    </source>
</evidence>
<dbReference type="GO" id="GO:0030983">
    <property type="term" value="F:mismatched DNA binding"/>
    <property type="evidence" value="ECO:0007669"/>
    <property type="project" value="InterPro"/>
</dbReference>
<dbReference type="Gene3D" id="3.40.50.300">
    <property type="entry name" value="P-loop containing nucleotide triphosphate hydrolases"/>
    <property type="match status" value="1"/>
</dbReference>
<name>W0RHK9_9BACT</name>
<dbReference type="GO" id="GO:0140664">
    <property type="term" value="F:ATP-dependent DNA damage sensor activity"/>
    <property type="evidence" value="ECO:0007669"/>
    <property type="project" value="InterPro"/>
</dbReference>
<evidence type="ECO:0000313" key="6">
    <source>
        <dbReference type="Proteomes" id="UP000019151"/>
    </source>
</evidence>
<keyword evidence="2" id="KW-0067">ATP-binding</keyword>
<organism evidence="5 6">
    <name type="scientific">Gemmatirosa kalamazoonensis</name>
    <dbReference type="NCBI Taxonomy" id="861299"/>
    <lineage>
        <taxon>Bacteria</taxon>
        <taxon>Pseudomonadati</taxon>
        <taxon>Gemmatimonadota</taxon>
        <taxon>Gemmatimonadia</taxon>
        <taxon>Gemmatimonadales</taxon>
        <taxon>Gemmatimonadaceae</taxon>
        <taxon>Gemmatirosa</taxon>
    </lineage>
</organism>
<dbReference type="AlphaFoldDB" id="W0RHK9"/>
<evidence type="ECO:0000313" key="5">
    <source>
        <dbReference type="EMBL" id="AHG88888.1"/>
    </source>
</evidence>
<dbReference type="GO" id="GO:0005829">
    <property type="term" value="C:cytosol"/>
    <property type="evidence" value="ECO:0007669"/>
    <property type="project" value="TreeGrafter"/>
</dbReference>
<sequence>MPNVEPIAYYEEVARARGAEAARADRAARVASWLRLALAAATVGALLRGAPWPGLVAAAGFVAVAWWHRRTVERADVARRRAAAARGGRARAARHWAEMPAVRAVAPADGWPAALARDLDVTSGRCLTRLVDVVHPAVGGRRLLDWLLGDPPAVETIRDRQASVAALRERPALLVEIVADARHGDAPATAGGLAAVRAWCEAGESRVAWLPRALSVACVLAAVVAFVLGGASAVERVAAPLLVVQLALAAAARRRLQRELPRVDAALPQIAGVVRVLASLHRATDVAGRLGGIQRRLRAEHAVSSLAALARLLAWNETRRSPMAHWALNAAGGFDVHLAHAFSRWRRDAGPRAAAWLDLAADAEALVALATLAFENPRWTMPAVRNEPAPPLDARGLAHPLLAADVAVPNDAALAAPGDVAVVSGANMAGKTTFLRAIGLNVLLAQAGGPVCADDMVVRRSRVRSSVRVDDDLGRGASLFLAEATRLRDVIRDAEDGGAPVLFLFDEILHGTNAADRLAATRVVLRRLARAGAAGVVTTHDPAVGEVGDGAGAELNAPRQLHFAGSVRRDAGGGLALVFDYRVREGPAREANARQVLEMLGIA</sequence>
<dbReference type="KEGG" id="gba:J421_1351"/>
<keyword evidence="6" id="KW-1185">Reference proteome</keyword>
<dbReference type="RefSeq" id="WP_025410413.1">
    <property type="nucleotide sequence ID" value="NZ_CP007128.1"/>
</dbReference>
<protein>
    <submittedName>
        <fullName evidence="5">DNA mismatch repair protein MutS domain protein</fullName>
    </submittedName>
</protein>
<dbReference type="SMART" id="SM00534">
    <property type="entry name" value="MUTSac"/>
    <property type="match status" value="1"/>
</dbReference>
<evidence type="ECO:0000256" key="1">
    <source>
        <dbReference type="ARBA" id="ARBA00022741"/>
    </source>
</evidence>
<dbReference type="Proteomes" id="UP000019151">
    <property type="component" value="Chromosome"/>
</dbReference>
<feature type="domain" description="DNA mismatch repair proteins mutS family" evidence="4">
    <location>
        <begin position="418"/>
        <end position="598"/>
    </location>
</feature>
<dbReference type="PANTHER" id="PTHR11361:SF99">
    <property type="entry name" value="DNA MISMATCH REPAIR PROTEIN"/>
    <property type="match status" value="1"/>
</dbReference>
<dbReference type="InterPro" id="IPR000432">
    <property type="entry name" value="DNA_mismatch_repair_MutS_C"/>
</dbReference>
<dbReference type="InParanoid" id="W0RHK9"/>
<dbReference type="eggNOG" id="COG0249">
    <property type="taxonomic scope" value="Bacteria"/>
</dbReference>